<evidence type="ECO:0000313" key="1">
    <source>
        <dbReference type="EMBL" id="VDN58625.1"/>
    </source>
</evidence>
<reference evidence="4" key="1">
    <citation type="submission" date="2017-02" db="UniProtKB">
        <authorList>
            <consortium name="WormBaseParasite"/>
        </authorList>
    </citation>
    <scope>IDENTIFICATION</scope>
</reference>
<accession>A0A0N4UBV8</accession>
<name>A0A0N4UBV8_DRAME</name>
<keyword evidence="3" id="KW-1185">Reference proteome</keyword>
<gene>
    <name evidence="1" type="ORF">DME_LOCUS8598</name>
</gene>
<dbReference type="Proteomes" id="UP000038040">
    <property type="component" value="Unplaced"/>
</dbReference>
<dbReference type="AlphaFoldDB" id="A0A0N4UBV8"/>
<evidence type="ECO:0000313" key="2">
    <source>
        <dbReference type="Proteomes" id="UP000038040"/>
    </source>
</evidence>
<dbReference type="EMBL" id="UYYG01001170">
    <property type="protein sequence ID" value="VDN58625.1"/>
    <property type="molecule type" value="Genomic_DNA"/>
</dbReference>
<dbReference type="WBParaSite" id="DME_0000471501-mRNA-1">
    <property type="protein sequence ID" value="DME_0000471501-mRNA-1"/>
    <property type="gene ID" value="DME_0000471501"/>
</dbReference>
<dbReference type="Proteomes" id="UP000274756">
    <property type="component" value="Unassembled WGS sequence"/>
</dbReference>
<protein>
    <submittedName>
        <fullName evidence="4">DUF1758 domain-containing protein</fullName>
    </submittedName>
</protein>
<organism evidence="2 4">
    <name type="scientific">Dracunculus medinensis</name>
    <name type="common">Guinea worm</name>
    <dbReference type="NCBI Taxonomy" id="318479"/>
    <lineage>
        <taxon>Eukaryota</taxon>
        <taxon>Metazoa</taxon>
        <taxon>Ecdysozoa</taxon>
        <taxon>Nematoda</taxon>
        <taxon>Chromadorea</taxon>
        <taxon>Rhabditida</taxon>
        <taxon>Spirurina</taxon>
        <taxon>Dracunculoidea</taxon>
        <taxon>Dracunculidae</taxon>
        <taxon>Dracunculus</taxon>
    </lineage>
</organism>
<evidence type="ECO:0000313" key="4">
    <source>
        <dbReference type="WBParaSite" id="DME_0000471501-mRNA-1"/>
    </source>
</evidence>
<proteinExistence type="predicted"/>
<reference evidence="1 3" key="2">
    <citation type="submission" date="2018-11" db="EMBL/GenBank/DDBJ databases">
        <authorList>
            <consortium name="Pathogen Informatics"/>
        </authorList>
    </citation>
    <scope>NUCLEOTIDE SEQUENCE [LARGE SCALE GENOMIC DNA]</scope>
</reference>
<evidence type="ECO:0000313" key="3">
    <source>
        <dbReference type="Proteomes" id="UP000274756"/>
    </source>
</evidence>
<sequence>MASASPDFPGPVVYATVLENNRTTSTLENISYSGARVIIRNLSRKMADCWMLDGTSEHLWDFKLSTPFLNIVWISHVCRRKVQGSAISRSVICIPQLYLQLTKDKFYTELHLLAAENAMVIIGEDWNASVGHDAVTR</sequence>